<evidence type="ECO:0008006" key="4">
    <source>
        <dbReference type="Google" id="ProtNLM"/>
    </source>
</evidence>
<dbReference type="RefSeq" id="WP_054522784.1">
    <property type="nucleotide sequence ID" value="NZ_CP058214.1"/>
</dbReference>
<evidence type="ECO:0000313" key="3">
    <source>
        <dbReference type="Proteomes" id="UP000593594"/>
    </source>
</evidence>
<feature type="region of interest" description="Disordered" evidence="1">
    <location>
        <begin position="45"/>
        <end position="68"/>
    </location>
</feature>
<name>A0A7S8C3I9_9HYPH</name>
<sequence>MEKDVGLRIRVQRELREQFVAACRAEDKPAAQVIREFMRSYVSDQKRSQVVADSTNKNTMGSHGNKEI</sequence>
<feature type="compositionally biased region" description="Polar residues" evidence="1">
    <location>
        <begin position="51"/>
        <end position="62"/>
    </location>
</feature>
<dbReference type="EMBL" id="CP058214">
    <property type="protein sequence ID" value="QPC42730.1"/>
    <property type="molecule type" value="Genomic_DNA"/>
</dbReference>
<keyword evidence="3" id="KW-1185">Reference proteome</keyword>
<organism evidence="2 3">
    <name type="scientific">Kaustia mangrovi</name>
    <dbReference type="NCBI Taxonomy" id="2593653"/>
    <lineage>
        <taxon>Bacteria</taxon>
        <taxon>Pseudomonadati</taxon>
        <taxon>Pseudomonadota</taxon>
        <taxon>Alphaproteobacteria</taxon>
        <taxon>Hyphomicrobiales</taxon>
        <taxon>Parvibaculaceae</taxon>
        <taxon>Kaustia</taxon>
    </lineage>
</organism>
<dbReference type="KEGG" id="kmn:HW532_08485"/>
<protein>
    <recommendedName>
        <fullName evidence="4">Plasmid-related protein</fullName>
    </recommendedName>
</protein>
<dbReference type="AlphaFoldDB" id="A0A7S8C3I9"/>
<gene>
    <name evidence="2" type="ORF">HW532_08485</name>
</gene>
<evidence type="ECO:0000313" key="2">
    <source>
        <dbReference type="EMBL" id="QPC42730.1"/>
    </source>
</evidence>
<reference evidence="2 3" key="1">
    <citation type="submission" date="2020-06" db="EMBL/GenBank/DDBJ databases">
        <title>Genome sequence of 2 isolates from Red Sea Mangroves.</title>
        <authorList>
            <person name="Sefrji F."/>
            <person name="Michoud G."/>
            <person name="Merlino G."/>
            <person name="Daffonchio D."/>
        </authorList>
    </citation>
    <scope>NUCLEOTIDE SEQUENCE [LARGE SCALE GENOMIC DNA]</scope>
    <source>
        <strain evidence="2 3">R1DC25</strain>
    </source>
</reference>
<dbReference type="Proteomes" id="UP000593594">
    <property type="component" value="Chromosome"/>
</dbReference>
<accession>A0A7S8C3I9</accession>
<evidence type="ECO:0000256" key="1">
    <source>
        <dbReference type="SAM" id="MobiDB-lite"/>
    </source>
</evidence>
<proteinExistence type="predicted"/>